<dbReference type="EMBL" id="BSVB01000001">
    <property type="protein sequence ID" value="GMA93200.1"/>
    <property type="molecule type" value="Genomic_DNA"/>
</dbReference>
<evidence type="ECO:0000313" key="3">
    <source>
        <dbReference type="EMBL" id="GMA93200.1"/>
    </source>
</evidence>
<protein>
    <recommendedName>
        <fullName evidence="6">CcoQ/FixQ family Cbb3-type cytochrome c oxidase assembly chaperone</fullName>
    </recommendedName>
</protein>
<gene>
    <name evidence="3" type="ORF">GCM10025881_00240</name>
    <name evidence="4" type="ORF">GCM10025881_39330</name>
</gene>
<keyword evidence="2" id="KW-0472">Membrane</keyword>
<reference evidence="4" key="3">
    <citation type="submission" date="2023-02" db="EMBL/GenBank/DDBJ databases">
        <authorList>
            <person name="Sun Q."/>
            <person name="Mori K."/>
        </authorList>
    </citation>
    <scope>NUCLEOTIDE SEQUENCE</scope>
    <source>
        <strain evidence="4">NBRC 108894</strain>
    </source>
</reference>
<evidence type="ECO:0000313" key="5">
    <source>
        <dbReference type="Proteomes" id="UP001157034"/>
    </source>
</evidence>
<organism evidence="4 5">
    <name type="scientific">Pseudolysinimonas kribbensis</name>
    <dbReference type="NCBI Taxonomy" id="433641"/>
    <lineage>
        <taxon>Bacteria</taxon>
        <taxon>Bacillati</taxon>
        <taxon>Actinomycetota</taxon>
        <taxon>Actinomycetes</taxon>
        <taxon>Micrococcales</taxon>
        <taxon>Microbacteriaceae</taxon>
        <taxon>Pseudolysinimonas</taxon>
    </lineage>
</organism>
<evidence type="ECO:0000313" key="4">
    <source>
        <dbReference type="EMBL" id="GMA97109.1"/>
    </source>
</evidence>
<dbReference type="Proteomes" id="UP001157034">
    <property type="component" value="Unassembled WGS sequence"/>
</dbReference>
<reference evidence="4" key="1">
    <citation type="journal article" date="2014" name="Int. J. Syst. Evol. Microbiol.">
        <title>Complete genome of a new Firmicutes species belonging to the dominant human colonic microbiota ('Ruminococcus bicirculans') reveals two chromosomes and a selective capacity to utilize plant glucans.</title>
        <authorList>
            <consortium name="NISC Comparative Sequencing Program"/>
            <person name="Wegmann U."/>
            <person name="Louis P."/>
            <person name="Goesmann A."/>
            <person name="Henrissat B."/>
            <person name="Duncan S.H."/>
            <person name="Flint H.J."/>
        </authorList>
    </citation>
    <scope>NUCLEOTIDE SEQUENCE</scope>
    <source>
        <strain evidence="4">NBRC 108894</strain>
    </source>
</reference>
<reference evidence="5" key="2">
    <citation type="journal article" date="2019" name="Int. J. Syst. Evol. Microbiol.">
        <title>The Global Catalogue of Microorganisms (GCM) 10K type strain sequencing project: providing services to taxonomists for standard genome sequencing and annotation.</title>
        <authorList>
            <consortium name="The Broad Institute Genomics Platform"/>
            <consortium name="The Broad Institute Genome Sequencing Center for Infectious Disease"/>
            <person name="Wu L."/>
            <person name="Ma J."/>
        </authorList>
    </citation>
    <scope>NUCLEOTIDE SEQUENCE [LARGE SCALE GENOMIC DNA]</scope>
    <source>
        <strain evidence="5">NBRC 108894</strain>
    </source>
</reference>
<feature type="transmembrane region" description="Helical" evidence="2">
    <location>
        <begin position="12"/>
        <end position="29"/>
    </location>
</feature>
<evidence type="ECO:0000256" key="2">
    <source>
        <dbReference type="SAM" id="Phobius"/>
    </source>
</evidence>
<evidence type="ECO:0008006" key="6">
    <source>
        <dbReference type="Google" id="ProtNLM"/>
    </source>
</evidence>
<dbReference type="EMBL" id="BSVB01000001">
    <property type="protein sequence ID" value="GMA97109.1"/>
    <property type="molecule type" value="Genomic_DNA"/>
</dbReference>
<keyword evidence="2" id="KW-1133">Transmembrane helix</keyword>
<accession>A0ABQ6K9V1</accession>
<evidence type="ECO:0000256" key="1">
    <source>
        <dbReference type="SAM" id="MobiDB-lite"/>
    </source>
</evidence>
<sequence>MADPGPFLSYAIQWIVFALLAVVGLVWAYRREKRLGAMSAEERAVALRSRRPSHDADYEDAVLDRNPD</sequence>
<name>A0ABQ6K9V1_9MICO</name>
<feature type="compositionally biased region" description="Basic and acidic residues" evidence="1">
    <location>
        <begin position="52"/>
        <end position="68"/>
    </location>
</feature>
<keyword evidence="2" id="KW-0812">Transmembrane</keyword>
<proteinExistence type="predicted"/>
<comment type="caution">
    <text evidence="4">The sequence shown here is derived from an EMBL/GenBank/DDBJ whole genome shotgun (WGS) entry which is preliminary data.</text>
</comment>
<dbReference type="InterPro" id="IPR002994">
    <property type="entry name" value="Surf1/Shy1"/>
</dbReference>
<keyword evidence="5" id="KW-1185">Reference proteome</keyword>
<feature type="region of interest" description="Disordered" evidence="1">
    <location>
        <begin position="47"/>
        <end position="68"/>
    </location>
</feature>
<dbReference type="PROSITE" id="PS50895">
    <property type="entry name" value="SURF1"/>
    <property type="match status" value="1"/>
</dbReference>